<organism evidence="4 5">
    <name type="scientific">Burkholderia singularis</name>
    <dbReference type="NCBI Taxonomy" id="1503053"/>
    <lineage>
        <taxon>Bacteria</taxon>
        <taxon>Pseudomonadati</taxon>
        <taxon>Pseudomonadota</taxon>
        <taxon>Betaproteobacteria</taxon>
        <taxon>Burkholderiales</taxon>
        <taxon>Burkholderiaceae</taxon>
        <taxon>Burkholderia</taxon>
        <taxon>pseudomallei group</taxon>
    </lineage>
</organism>
<dbReference type="PROSITE" id="PS51186">
    <property type="entry name" value="GNAT"/>
    <property type="match status" value="1"/>
</dbReference>
<name>A0A118DPV4_9BURK</name>
<dbReference type="GO" id="GO:0016747">
    <property type="term" value="F:acyltransferase activity, transferring groups other than amino-acyl groups"/>
    <property type="evidence" value="ECO:0007669"/>
    <property type="project" value="InterPro"/>
</dbReference>
<dbReference type="NCBIfam" id="NF007807">
    <property type="entry name" value="PRK10514.1"/>
    <property type="match status" value="1"/>
</dbReference>
<evidence type="ECO:0000313" key="4">
    <source>
        <dbReference type="EMBL" id="KVE28729.1"/>
    </source>
</evidence>
<dbReference type="PANTHER" id="PTHR43800">
    <property type="entry name" value="PEPTIDYL-LYSINE N-ACETYLTRANSFERASE YJAB"/>
    <property type="match status" value="1"/>
</dbReference>
<accession>A0A118DPV4</accession>
<protein>
    <submittedName>
        <fullName evidence="4">GNAT family acetyltransferase</fullName>
    </submittedName>
</protein>
<dbReference type="Gene3D" id="3.40.630.30">
    <property type="match status" value="1"/>
</dbReference>
<dbReference type="Pfam" id="PF13508">
    <property type="entry name" value="Acetyltransf_7"/>
    <property type="match status" value="1"/>
</dbReference>
<keyword evidence="1 4" id="KW-0808">Transferase</keyword>
<dbReference type="EMBL" id="LOWA01000018">
    <property type="protein sequence ID" value="KVE28729.1"/>
    <property type="molecule type" value="Genomic_DNA"/>
</dbReference>
<evidence type="ECO:0000256" key="1">
    <source>
        <dbReference type="ARBA" id="ARBA00022679"/>
    </source>
</evidence>
<reference evidence="4 5" key="1">
    <citation type="submission" date="2015-11" db="EMBL/GenBank/DDBJ databases">
        <title>Expanding the genomic diversity of Burkholderia species for the development of highly accurate diagnostics.</title>
        <authorList>
            <person name="Sahl J."/>
            <person name="Keim P."/>
            <person name="Wagner D."/>
        </authorList>
    </citation>
    <scope>NUCLEOTIDE SEQUENCE [LARGE SCALE GENOMIC DNA]</scope>
    <source>
        <strain evidence="4 5">TSV85</strain>
    </source>
</reference>
<dbReference type="PANTHER" id="PTHR43800:SF1">
    <property type="entry name" value="PEPTIDYL-LYSINE N-ACETYLTRANSFERASE YJAB"/>
    <property type="match status" value="1"/>
</dbReference>
<gene>
    <name evidence="4" type="ORF">WS67_08430</name>
</gene>
<dbReference type="InterPro" id="IPR000182">
    <property type="entry name" value="GNAT_dom"/>
</dbReference>
<dbReference type="InterPro" id="IPR016181">
    <property type="entry name" value="Acyl_CoA_acyltransferase"/>
</dbReference>
<evidence type="ECO:0000256" key="2">
    <source>
        <dbReference type="ARBA" id="ARBA00023315"/>
    </source>
</evidence>
<dbReference type="CDD" id="cd04301">
    <property type="entry name" value="NAT_SF"/>
    <property type="match status" value="1"/>
</dbReference>
<evidence type="ECO:0000313" key="5">
    <source>
        <dbReference type="Proteomes" id="UP000062788"/>
    </source>
</evidence>
<dbReference type="Proteomes" id="UP000062788">
    <property type="component" value="Unassembled WGS sequence"/>
</dbReference>
<dbReference type="OrthoDB" id="9789605at2"/>
<feature type="domain" description="N-acetyltransferase" evidence="3">
    <location>
        <begin position="1"/>
        <end position="145"/>
    </location>
</feature>
<comment type="caution">
    <text evidence="4">The sequence shown here is derived from an EMBL/GenBank/DDBJ whole genome shotgun (WGS) entry which is preliminary data.</text>
</comment>
<keyword evidence="2" id="KW-0012">Acyltransferase</keyword>
<proteinExistence type="predicted"/>
<dbReference type="RefSeq" id="WP_059515092.1">
    <property type="nucleotide sequence ID" value="NZ_LOWA01000018.1"/>
</dbReference>
<dbReference type="SUPFAM" id="SSF55729">
    <property type="entry name" value="Acyl-CoA N-acyltransferases (Nat)"/>
    <property type="match status" value="1"/>
</dbReference>
<sequence length="145" mass="16726">MDIRKRVPADNPVLVEIWLRSVRATHIFLCEQDIEDLYPQVRDTYLPSVDVWVCEDADGDITGFIGMHEAQIEMLFVDPERFGQGVGTRLLDHARKLHANLTVDVNEQNPRAHAFYRRYGFEDVGRSATDSAGRPFPLVHMKLRY</sequence>
<dbReference type="AlphaFoldDB" id="A0A118DPV4"/>
<keyword evidence="5" id="KW-1185">Reference proteome</keyword>
<evidence type="ECO:0000259" key="3">
    <source>
        <dbReference type="PROSITE" id="PS51186"/>
    </source>
</evidence>